<evidence type="ECO:0000256" key="1">
    <source>
        <dbReference type="SAM" id="MobiDB-lite"/>
    </source>
</evidence>
<sequence>MPRPGRSLAIPLRPEPITFGNYCDGVRLCASHVKPLAGSLRVAAPGDLSRRARAQLDTIDDIAIAIDDIRTARQGSAAVKPAFDLLGAAFGATHDTLLAKSRLPGRATVSVRAPQRSTRGCSRTASGSPAGTRTPRGPRPIASCG</sequence>
<organism evidence="2 3">
    <name type="scientific">Sandaracinus amylolyticus</name>
    <dbReference type="NCBI Taxonomy" id="927083"/>
    <lineage>
        <taxon>Bacteria</taxon>
        <taxon>Pseudomonadati</taxon>
        <taxon>Myxococcota</taxon>
        <taxon>Polyangia</taxon>
        <taxon>Polyangiales</taxon>
        <taxon>Sandaracinaceae</taxon>
        <taxon>Sandaracinus</taxon>
    </lineage>
</organism>
<protein>
    <submittedName>
        <fullName evidence="2">Uncharacterized protein</fullName>
    </submittedName>
</protein>
<dbReference type="Proteomes" id="UP000034883">
    <property type="component" value="Chromosome"/>
</dbReference>
<keyword evidence="3" id="KW-1185">Reference proteome</keyword>
<evidence type="ECO:0000313" key="2">
    <source>
        <dbReference type="EMBL" id="AKF07501.1"/>
    </source>
</evidence>
<feature type="region of interest" description="Disordered" evidence="1">
    <location>
        <begin position="108"/>
        <end position="145"/>
    </location>
</feature>
<reference evidence="2 3" key="1">
    <citation type="submission" date="2015-03" db="EMBL/GenBank/DDBJ databases">
        <title>Genome assembly of Sandaracinus amylolyticus DSM 53668.</title>
        <authorList>
            <person name="Sharma G."/>
            <person name="Subramanian S."/>
        </authorList>
    </citation>
    <scope>NUCLEOTIDE SEQUENCE [LARGE SCALE GENOMIC DNA]</scope>
    <source>
        <strain evidence="2 3">DSM 53668</strain>
    </source>
</reference>
<dbReference type="AlphaFoldDB" id="A0A0F6YIY5"/>
<evidence type="ECO:0000313" key="3">
    <source>
        <dbReference type="Proteomes" id="UP000034883"/>
    </source>
</evidence>
<accession>A0A0F6YIY5</accession>
<dbReference type="KEGG" id="samy:DB32_004650"/>
<name>A0A0F6YIY5_9BACT</name>
<proteinExistence type="predicted"/>
<gene>
    <name evidence="2" type="ORF">DB32_004650</name>
</gene>
<dbReference type="EMBL" id="CP011125">
    <property type="protein sequence ID" value="AKF07501.1"/>
    <property type="molecule type" value="Genomic_DNA"/>
</dbReference>
<feature type="compositionally biased region" description="Polar residues" evidence="1">
    <location>
        <begin position="115"/>
        <end position="129"/>
    </location>
</feature>